<organism evidence="3 4">
    <name type="scientific">Halobacteroides halobius (strain ATCC 35273 / DSM 5150 / MD-1)</name>
    <dbReference type="NCBI Taxonomy" id="748449"/>
    <lineage>
        <taxon>Bacteria</taxon>
        <taxon>Bacillati</taxon>
        <taxon>Bacillota</taxon>
        <taxon>Clostridia</taxon>
        <taxon>Halanaerobiales</taxon>
        <taxon>Halobacteroidaceae</taxon>
        <taxon>Halobacteroides</taxon>
    </lineage>
</organism>
<evidence type="ECO:0000256" key="1">
    <source>
        <dbReference type="ARBA" id="ARBA00023237"/>
    </source>
</evidence>
<dbReference type="PANTHER" id="PTHR30189:SF1">
    <property type="entry name" value="LPS-ASSEMBLY PROTEIN LPTD"/>
    <property type="match status" value="1"/>
</dbReference>
<dbReference type="Pfam" id="PF03968">
    <property type="entry name" value="LptD_N"/>
    <property type="match status" value="1"/>
</dbReference>
<evidence type="ECO:0000313" key="4">
    <source>
        <dbReference type="Proteomes" id="UP000010880"/>
    </source>
</evidence>
<feature type="domain" description="Organic solvent tolerance-like N-terminal" evidence="2">
    <location>
        <begin position="44"/>
        <end position="202"/>
    </location>
</feature>
<dbReference type="Gene3D" id="2.60.450.10">
    <property type="entry name" value="Lipopolysaccharide (LPS) transport protein A like domain"/>
    <property type="match status" value="1"/>
</dbReference>
<dbReference type="HOGENOM" id="CLU_1249177_0_0_9"/>
<dbReference type="PANTHER" id="PTHR30189">
    <property type="entry name" value="LPS-ASSEMBLY PROTEIN"/>
    <property type="match status" value="1"/>
</dbReference>
<gene>
    <name evidence="3" type="ordered locus">Halha_2430</name>
</gene>
<keyword evidence="1" id="KW-0998">Cell outer membrane</keyword>
<keyword evidence="1" id="KW-0472">Membrane</keyword>
<dbReference type="EMBL" id="CP003359">
    <property type="protein sequence ID" value="AGB42304.1"/>
    <property type="molecule type" value="Genomic_DNA"/>
</dbReference>
<protein>
    <submittedName>
        <fullName evidence="3">Organic solvent tolerance protein OstA</fullName>
    </submittedName>
</protein>
<dbReference type="eggNOG" id="COG1452">
    <property type="taxonomic scope" value="Bacteria"/>
</dbReference>
<reference evidence="4" key="1">
    <citation type="submission" date="2012-02" db="EMBL/GenBank/DDBJ databases">
        <title>The complete genome of Halobacteroides halobius DSM 5150.</title>
        <authorList>
            <person name="Lucas S."/>
            <person name="Copeland A."/>
            <person name="Lapidus A."/>
            <person name="Glavina del Rio T."/>
            <person name="Dalin E."/>
            <person name="Tice H."/>
            <person name="Bruce D."/>
            <person name="Goodwin L."/>
            <person name="Pitluck S."/>
            <person name="Peters L."/>
            <person name="Mikhailova N."/>
            <person name="Gu W."/>
            <person name="Kyrpides N."/>
            <person name="Mavromatis K."/>
            <person name="Ivanova N."/>
            <person name="Brettin T."/>
            <person name="Detter J.C."/>
            <person name="Han C."/>
            <person name="Larimer F."/>
            <person name="Land M."/>
            <person name="Hauser L."/>
            <person name="Markowitz V."/>
            <person name="Cheng J.-F."/>
            <person name="Hugenholtz P."/>
            <person name="Woyke T."/>
            <person name="Wu D."/>
            <person name="Tindall B."/>
            <person name="Pomrenke H."/>
            <person name="Brambilla E."/>
            <person name="Klenk H.-P."/>
            <person name="Eisen J.A."/>
        </authorList>
    </citation>
    <scope>NUCLEOTIDE SEQUENCE [LARGE SCALE GENOMIC DNA]</scope>
    <source>
        <strain evidence="4">ATCC 35273 / DSM 5150 / MD-1</strain>
    </source>
</reference>
<dbReference type="STRING" id="748449.Halha_2430"/>
<dbReference type="Proteomes" id="UP000010880">
    <property type="component" value="Chromosome"/>
</dbReference>
<sequence>MTKMLNSILRLGEAIVVKNKQVILAVICLLLVSLQPALAQTGHLTSDHLRYKKDEDIFIATGNVKLNYDKRVVTAQRLRMDRNKNLAYFSDDVHLTAKQDEIWSQKLKFDLEENILIAQQQVKLNTTKDNKSLNLTSDYLKMWGKSNDLLAQGNVDVVYNKQKIKGDKLEYIAKTEKMIVTQGAKIKEGDNWIESQKVIISLANDTINATGSVEMEFEIKE</sequence>
<evidence type="ECO:0000259" key="2">
    <source>
        <dbReference type="Pfam" id="PF03968"/>
    </source>
</evidence>
<dbReference type="GO" id="GO:1990351">
    <property type="term" value="C:transporter complex"/>
    <property type="evidence" value="ECO:0007669"/>
    <property type="project" value="TreeGrafter"/>
</dbReference>
<dbReference type="GO" id="GO:0009279">
    <property type="term" value="C:cell outer membrane"/>
    <property type="evidence" value="ECO:0007669"/>
    <property type="project" value="TreeGrafter"/>
</dbReference>
<keyword evidence="4" id="KW-1185">Reference proteome</keyword>
<evidence type="ECO:0000313" key="3">
    <source>
        <dbReference type="EMBL" id="AGB42304.1"/>
    </source>
</evidence>
<dbReference type="InterPro" id="IPR050218">
    <property type="entry name" value="LptD"/>
</dbReference>
<dbReference type="KEGG" id="hhl:Halha_2430"/>
<proteinExistence type="predicted"/>
<name>L0KD75_HALHC</name>
<dbReference type="AlphaFoldDB" id="L0KD75"/>
<accession>L0KD75</accession>
<dbReference type="InterPro" id="IPR005653">
    <property type="entry name" value="OstA-like_N"/>
</dbReference>